<dbReference type="EMBL" id="CP141615">
    <property type="protein sequence ID" value="WRP17011.1"/>
    <property type="molecule type" value="Genomic_DNA"/>
</dbReference>
<keyword evidence="1" id="KW-1133">Transmembrane helix</keyword>
<organism evidence="2 3">
    <name type="scientific">Carboxydichorda subterranea</name>
    <dbReference type="NCBI Taxonomy" id="3109565"/>
    <lineage>
        <taxon>Bacteria</taxon>
        <taxon>Bacillati</taxon>
        <taxon>Bacillota</taxon>
        <taxon>Limnochordia</taxon>
        <taxon>Limnochordales</taxon>
        <taxon>Geochordaceae</taxon>
        <taxon>Carboxydichorda</taxon>
    </lineage>
</organism>
<keyword evidence="1" id="KW-0812">Transmembrane</keyword>
<feature type="transmembrane region" description="Helical" evidence="1">
    <location>
        <begin position="16"/>
        <end position="37"/>
    </location>
</feature>
<dbReference type="Pfam" id="PF04977">
    <property type="entry name" value="DivIC"/>
    <property type="match status" value="1"/>
</dbReference>
<dbReference type="RefSeq" id="WP_324716283.1">
    <property type="nucleotide sequence ID" value="NZ_CP141615.1"/>
</dbReference>
<keyword evidence="1" id="KW-0472">Membrane</keyword>
<protein>
    <submittedName>
        <fullName evidence="2">Septum formation initiator family protein</fullName>
    </submittedName>
</protein>
<sequence length="111" mass="12491">MVFHFRGRRYRLGRKLWVRAGVLVALMGIASFAGAAYRTYEMHRRLDRLQAAIAAQRSSNARLEKALREASQPAAVESRARVMLGLVKPGEQVFEPAVVVPPGDPYRVDKR</sequence>
<accession>A0ABZ1BWX9</accession>
<keyword evidence="3" id="KW-1185">Reference proteome</keyword>
<evidence type="ECO:0000256" key="1">
    <source>
        <dbReference type="SAM" id="Phobius"/>
    </source>
</evidence>
<name>A0ABZ1BWX9_9FIRM</name>
<dbReference type="InterPro" id="IPR007060">
    <property type="entry name" value="FtsL/DivIC"/>
</dbReference>
<evidence type="ECO:0000313" key="2">
    <source>
        <dbReference type="EMBL" id="WRP17011.1"/>
    </source>
</evidence>
<gene>
    <name evidence="2" type="ORF">U7230_13120</name>
</gene>
<proteinExistence type="predicted"/>
<evidence type="ECO:0000313" key="3">
    <source>
        <dbReference type="Proteomes" id="UP001332192"/>
    </source>
</evidence>
<reference evidence="2 3" key="1">
    <citation type="journal article" date="2024" name="Front. Microbiol.">
        <title>Novel thermophilic genera Geochorda gen. nov. and Carboxydochorda gen. nov. from the deep terrestrial subsurface reveal the ecophysiological diversity in the class Limnochordia.</title>
        <authorList>
            <person name="Karnachuk O.V."/>
            <person name="Lukina A.P."/>
            <person name="Avakyan M.R."/>
            <person name="Kadnikov V.V."/>
            <person name="Begmatov S."/>
            <person name="Beletsky A.V."/>
            <person name="Vlasova K.G."/>
            <person name="Novikov A.A."/>
            <person name="Shcherbakova V.A."/>
            <person name="Mardanov A.V."/>
            <person name="Ravin N.V."/>
        </authorList>
    </citation>
    <scope>NUCLEOTIDE SEQUENCE [LARGE SCALE GENOMIC DNA]</scope>
    <source>
        <strain evidence="2 3">L945</strain>
    </source>
</reference>
<dbReference type="Proteomes" id="UP001332192">
    <property type="component" value="Chromosome"/>
</dbReference>